<evidence type="ECO:0000259" key="1">
    <source>
        <dbReference type="Pfam" id="PF00149"/>
    </source>
</evidence>
<dbReference type="SUPFAM" id="SSF56300">
    <property type="entry name" value="Metallo-dependent phosphatases"/>
    <property type="match status" value="1"/>
</dbReference>
<dbReference type="PANTHER" id="PTHR31302:SF32">
    <property type="entry name" value="PHOSPHOESTERASE"/>
    <property type="match status" value="1"/>
</dbReference>
<dbReference type="AlphaFoldDB" id="A0A4P6UW59"/>
<dbReference type="GO" id="GO:0009245">
    <property type="term" value="P:lipid A biosynthetic process"/>
    <property type="evidence" value="ECO:0007669"/>
    <property type="project" value="TreeGrafter"/>
</dbReference>
<protein>
    <submittedName>
        <fullName evidence="2">Serine/threonine protein phosphatase</fullName>
    </submittedName>
</protein>
<dbReference type="InterPro" id="IPR004843">
    <property type="entry name" value="Calcineurin-like_PHP"/>
</dbReference>
<reference evidence="2 3" key="1">
    <citation type="submission" date="2019-02" db="EMBL/GenBank/DDBJ databases">
        <title>Ureibacillus thermophilus.</title>
        <authorList>
            <person name="Sunny J.S."/>
            <person name="Natarajan A."/>
            <person name="Saleena L.M."/>
        </authorList>
    </citation>
    <scope>NUCLEOTIDE SEQUENCE [LARGE SCALE GENOMIC DNA]</scope>
    <source>
        <strain evidence="2 3">LM102</strain>
    </source>
</reference>
<accession>A0A4P6UW59</accession>
<dbReference type="Gene3D" id="3.60.21.10">
    <property type="match status" value="1"/>
</dbReference>
<dbReference type="InterPro" id="IPR029052">
    <property type="entry name" value="Metallo-depent_PP-like"/>
</dbReference>
<dbReference type="KEGG" id="uth:DKZ56_08150"/>
<feature type="domain" description="Calcineurin-like phosphoesterase" evidence="1">
    <location>
        <begin position="42"/>
        <end position="196"/>
    </location>
</feature>
<dbReference type="PANTHER" id="PTHR31302">
    <property type="entry name" value="TRANSMEMBRANE PROTEIN WITH METALLOPHOSPHOESTERASE DOMAIN-RELATED"/>
    <property type="match status" value="1"/>
</dbReference>
<dbReference type="GO" id="GO:0016020">
    <property type="term" value="C:membrane"/>
    <property type="evidence" value="ECO:0007669"/>
    <property type="project" value="GOC"/>
</dbReference>
<evidence type="ECO:0000313" key="2">
    <source>
        <dbReference type="EMBL" id="QBK25832.1"/>
    </source>
</evidence>
<dbReference type="InterPro" id="IPR051158">
    <property type="entry name" value="Metallophosphoesterase_sf"/>
</dbReference>
<organism evidence="2 3">
    <name type="scientific">Ureibacillus thermophilus</name>
    <dbReference type="NCBI Taxonomy" id="367743"/>
    <lineage>
        <taxon>Bacteria</taxon>
        <taxon>Bacillati</taxon>
        <taxon>Bacillota</taxon>
        <taxon>Bacilli</taxon>
        <taxon>Bacillales</taxon>
        <taxon>Caryophanaceae</taxon>
        <taxon>Ureibacillus</taxon>
    </lineage>
</organism>
<dbReference type="GO" id="GO:0008758">
    <property type="term" value="F:UDP-2,3-diacylglucosamine hydrolase activity"/>
    <property type="evidence" value="ECO:0007669"/>
    <property type="project" value="TreeGrafter"/>
</dbReference>
<dbReference type="EMBL" id="CP036528">
    <property type="protein sequence ID" value="QBK25832.1"/>
    <property type="molecule type" value="Genomic_DNA"/>
</dbReference>
<name>A0A4P6UW59_9BACL</name>
<dbReference type="RefSeq" id="WP_208649527.1">
    <property type="nucleotide sequence ID" value="NZ_CP036528.1"/>
</dbReference>
<proteinExistence type="predicted"/>
<dbReference type="Proteomes" id="UP000291151">
    <property type="component" value="Chromosome"/>
</dbReference>
<evidence type="ECO:0000313" key="3">
    <source>
        <dbReference type="Proteomes" id="UP000291151"/>
    </source>
</evidence>
<gene>
    <name evidence="2" type="ORF">DKZ56_08150</name>
</gene>
<dbReference type="Pfam" id="PF00149">
    <property type="entry name" value="Metallophos"/>
    <property type="match status" value="1"/>
</dbReference>
<keyword evidence="3" id="KW-1185">Reference proteome</keyword>
<sequence>MVGLAAVLVICSGLLLYMVKIAFENNVVRHKLTLKGMKEKYSIFFISDIHTRTISDKMIQSINEPIQAVIIGGDLADKRTPISKIYQNLKLLRSLGPVYFIWGNNDREVGEERLRKIFQEMDVQIIENDAVLLPNMMNRCWLSAVDDVSSRKADPQKAFEKCQPEDAVIFVSHNPMLFSRIKNFHADVWLAGHLHGGQIRFGPFGIHPLGSFTSVEGKYTLISNGYGTTMIPLRFGAKPECHIIEINFQDTF</sequence>